<dbReference type="AlphaFoldDB" id="A0A7J0BLY6"/>
<dbReference type="PANTHER" id="PTHR37423:SF2">
    <property type="entry name" value="MEMBRANE-BOUND LYTIC MUREIN TRANSGLYCOSYLASE C"/>
    <property type="match status" value="1"/>
</dbReference>
<dbReference type="InterPro" id="IPR008258">
    <property type="entry name" value="Transglycosylase_SLT_dom_1"/>
</dbReference>
<reference evidence="4 5" key="1">
    <citation type="submission" date="2020-05" db="EMBL/GenBank/DDBJ databases">
        <title>Draft genome sequence of Desulfovibrio sp. strain HN2T.</title>
        <authorList>
            <person name="Ueno A."/>
            <person name="Tamazawa S."/>
            <person name="Tamamura S."/>
            <person name="Murakami T."/>
            <person name="Kiyama T."/>
            <person name="Inomata H."/>
            <person name="Amano Y."/>
            <person name="Miyakawa K."/>
            <person name="Tamaki H."/>
            <person name="Naganuma T."/>
            <person name="Kaneko K."/>
        </authorList>
    </citation>
    <scope>NUCLEOTIDE SEQUENCE [LARGE SCALE GENOMIC DNA]</scope>
    <source>
        <strain evidence="4 5">HN2</strain>
    </source>
</reference>
<comment type="similarity">
    <text evidence="1">Belongs to the transglycosylase Slt family.</text>
</comment>
<dbReference type="PANTHER" id="PTHR37423">
    <property type="entry name" value="SOLUBLE LYTIC MUREIN TRANSGLYCOSYLASE-RELATED"/>
    <property type="match status" value="1"/>
</dbReference>
<dbReference type="GO" id="GO:0016020">
    <property type="term" value="C:membrane"/>
    <property type="evidence" value="ECO:0007669"/>
    <property type="project" value="InterPro"/>
</dbReference>
<dbReference type="GO" id="GO:0000270">
    <property type="term" value="P:peptidoglycan metabolic process"/>
    <property type="evidence" value="ECO:0007669"/>
    <property type="project" value="InterPro"/>
</dbReference>
<dbReference type="SUPFAM" id="SSF53955">
    <property type="entry name" value="Lysozyme-like"/>
    <property type="match status" value="1"/>
</dbReference>
<evidence type="ECO:0000313" key="5">
    <source>
        <dbReference type="Proteomes" id="UP000503840"/>
    </source>
</evidence>
<feature type="domain" description="Murein transglycosylase-C N-terminal" evidence="3">
    <location>
        <begin position="55"/>
        <end position="216"/>
    </location>
</feature>
<dbReference type="Pfam" id="PF01464">
    <property type="entry name" value="SLT"/>
    <property type="match status" value="1"/>
</dbReference>
<dbReference type="CDD" id="cd16893">
    <property type="entry name" value="LT_MltC_MltE"/>
    <property type="match status" value="1"/>
</dbReference>
<evidence type="ECO:0000259" key="3">
    <source>
        <dbReference type="Pfam" id="PF11873"/>
    </source>
</evidence>
<name>A0A7J0BLY6_9BACT</name>
<dbReference type="Pfam" id="PF11873">
    <property type="entry name" value="Mltc_N"/>
    <property type="match status" value="1"/>
</dbReference>
<evidence type="ECO:0000313" key="4">
    <source>
        <dbReference type="EMBL" id="GFM34251.1"/>
    </source>
</evidence>
<dbReference type="InterPro" id="IPR000189">
    <property type="entry name" value="Transglyc_AS"/>
</dbReference>
<feature type="domain" description="Transglycosylase SLT" evidence="2">
    <location>
        <begin position="222"/>
        <end position="345"/>
    </location>
</feature>
<accession>A0A7J0BLY6</accession>
<dbReference type="Gene3D" id="1.10.530.10">
    <property type="match status" value="1"/>
</dbReference>
<comment type="caution">
    <text evidence="4">The sequence shown here is derived from an EMBL/GenBank/DDBJ whole genome shotgun (WGS) entry which is preliminary data.</text>
</comment>
<dbReference type="GO" id="GO:0008933">
    <property type="term" value="F:peptidoglycan lytic transglycosylase activity"/>
    <property type="evidence" value="ECO:0007669"/>
    <property type="project" value="InterPro"/>
</dbReference>
<dbReference type="Proteomes" id="UP000503840">
    <property type="component" value="Unassembled WGS sequence"/>
</dbReference>
<organism evidence="4 5">
    <name type="scientific">Desulfovibrio subterraneus</name>
    <dbReference type="NCBI Taxonomy" id="2718620"/>
    <lineage>
        <taxon>Bacteria</taxon>
        <taxon>Pseudomonadati</taxon>
        <taxon>Thermodesulfobacteriota</taxon>
        <taxon>Desulfovibrionia</taxon>
        <taxon>Desulfovibrionales</taxon>
        <taxon>Desulfovibrionaceae</taxon>
        <taxon>Desulfovibrio</taxon>
    </lineage>
</organism>
<sequence length="386" mass="43212">MMGGVLLAGMMTGCTASEAVRAGRLIATGDVQGAGVWAAEKGTRYALNPKQLEADLKRFAQRIEVFRKAVGGEWGDKEVREPEPKTYVKYTQNYKSRALVDFDKGLITVETVDTEKPLVSLKNAIVTTLLTPNDPRGLDLWTSGEVKLGETPFLLGEVRDYDGQTLRYAWRTERFADLLIKRRGTMRQTQVGGKWRTVHSVGIPMVADHGHIRALKYKVHVDKYSRKYGVSSNLVYAVIKTESDFNPWAVSHVPAYGLMQIVPKTAGHDVFTFLNGSEGYPSSELLYQPENNIQYGAVYLHLLNTRYLGAIRHPVSREYCVIAGYNGGAGNVLRTFHADRGKAANIINGMSPQAVYDKLTRSLPYMETRRYLWKVVNARKEFVGLQ</sequence>
<dbReference type="InterPro" id="IPR024570">
    <property type="entry name" value="Murein_transglycosylaseC_N"/>
</dbReference>
<dbReference type="EMBL" id="BLVO01000013">
    <property type="protein sequence ID" value="GFM34251.1"/>
    <property type="molecule type" value="Genomic_DNA"/>
</dbReference>
<proteinExistence type="inferred from homology"/>
<evidence type="ECO:0000259" key="2">
    <source>
        <dbReference type="Pfam" id="PF01464"/>
    </source>
</evidence>
<gene>
    <name evidence="4" type="ORF">DSM101010T_26160</name>
</gene>
<keyword evidence="5" id="KW-1185">Reference proteome</keyword>
<dbReference type="InterPro" id="IPR023346">
    <property type="entry name" value="Lysozyme-like_dom_sf"/>
</dbReference>
<evidence type="ECO:0000256" key="1">
    <source>
        <dbReference type="ARBA" id="ARBA00007734"/>
    </source>
</evidence>
<dbReference type="PROSITE" id="PS00922">
    <property type="entry name" value="TRANSGLYCOSYLASE"/>
    <property type="match status" value="1"/>
</dbReference>
<protein>
    <submittedName>
        <fullName evidence="4">Membrane-bound lytic murein transglycosylase C</fullName>
    </submittedName>
</protein>